<comment type="similarity">
    <text evidence="5">Belongs to the SAT4 family.</text>
</comment>
<dbReference type="Pfam" id="PF20684">
    <property type="entry name" value="Fung_rhodopsin"/>
    <property type="match status" value="1"/>
</dbReference>
<gene>
    <name evidence="8" type="ORF">VTL71DRAFT_948</name>
</gene>
<feature type="transmembrane region" description="Helical" evidence="6">
    <location>
        <begin position="61"/>
        <end position="84"/>
    </location>
</feature>
<evidence type="ECO:0000256" key="2">
    <source>
        <dbReference type="ARBA" id="ARBA00022692"/>
    </source>
</evidence>
<keyword evidence="3 6" id="KW-1133">Transmembrane helix</keyword>
<sequence length="385" mass="42836">MSSFVIPPGLIPYLTGDKSDFSTLQPSILRVNVIFIAAIILTTGLRFLVRFRMLRSAGLDDLLMILAVVFALLLSAACLVGRHLGLGMHIWNLNKNLLKIPENVGQVTKSLYGCYLAYATAITLTKFSIMATYIRIFPQGRLRYTVYAAGVVVASFWICSIFCIIFTCTPIQGAWDYTLKAQCIDIVLYFYIAAGFNIATDLLLCLLPVPTVWALQMAKAQRIIVCLLFCLGLFACVASMFRLTQLHSLDGYDISYQAVDSLNWSVIEVGTAIICASLSSLRPLAVRLLPSLFTHFSHNPSLATYEPSDKELTNNTSKIARNRSIESSITTDIYVRRSFEVSEMNELPPEAGKTLRSISVASFNHTWETDFSRESTEAIIETRQS</sequence>
<feature type="transmembrane region" description="Helical" evidence="6">
    <location>
        <begin position="187"/>
        <end position="215"/>
    </location>
</feature>
<evidence type="ECO:0000256" key="4">
    <source>
        <dbReference type="ARBA" id="ARBA00023136"/>
    </source>
</evidence>
<dbReference type="EMBL" id="JAZHXI010000001">
    <property type="protein sequence ID" value="KAL2076005.1"/>
    <property type="molecule type" value="Genomic_DNA"/>
</dbReference>
<feature type="transmembrane region" description="Helical" evidence="6">
    <location>
        <begin position="115"/>
        <end position="134"/>
    </location>
</feature>
<keyword evidence="9" id="KW-1185">Reference proteome</keyword>
<evidence type="ECO:0000259" key="7">
    <source>
        <dbReference type="Pfam" id="PF20684"/>
    </source>
</evidence>
<evidence type="ECO:0000256" key="6">
    <source>
        <dbReference type="SAM" id="Phobius"/>
    </source>
</evidence>
<comment type="caution">
    <text evidence="8">The sequence shown here is derived from an EMBL/GenBank/DDBJ whole genome shotgun (WGS) entry which is preliminary data.</text>
</comment>
<keyword evidence="4 6" id="KW-0472">Membrane</keyword>
<evidence type="ECO:0000313" key="8">
    <source>
        <dbReference type="EMBL" id="KAL2076005.1"/>
    </source>
</evidence>
<evidence type="ECO:0000256" key="1">
    <source>
        <dbReference type="ARBA" id="ARBA00004141"/>
    </source>
</evidence>
<dbReference type="PANTHER" id="PTHR33048">
    <property type="entry name" value="PTH11-LIKE INTEGRAL MEMBRANE PROTEIN (AFU_ORTHOLOGUE AFUA_5G11245)"/>
    <property type="match status" value="1"/>
</dbReference>
<reference evidence="8 9" key="1">
    <citation type="journal article" date="2024" name="Commun. Biol.">
        <title>Comparative genomic analysis of thermophilic fungi reveals convergent evolutionary adaptations and gene losses.</title>
        <authorList>
            <person name="Steindorff A.S."/>
            <person name="Aguilar-Pontes M.V."/>
            <person name="Robinson A.J."/>
            <person name="Andreopoulos B."/>
            <person name="LaButti K."/>
            <person name="Kuo A."/>
            <person name="Mondo S."/>
            <person name="Riley R."/>
            <person name="Otillar R."/>
            <person name="Haridas S."/>
            <person name="Lipzen A."/>
            <person name="Grimwood J."/>
            <person name="Schmutz J."/>
            <person name="Clum A."/>
            <person name="Reid I.D."/>
            <person name="Moisan M.C."/>
            <person name="Butler G."/>
            <person name="Nguyen T.T.M."/>
            <person name="Dewar K."/>
            <person name="Conant G."/>
            <person name="Drula E."/>
            <person name="Henrissat B."/>
            <person name="Hansel C."/>
            <person name="Singer S."/>
            <person name="Hutchinson M.I."/>
            <person name="de Vries R.P."/>
            <person name="Natvig D.O."/>
            <person name="Powell A.J."/>
            <person name="Tsang A."/>
            <person name="Grigoriev I.V."/>
        </authorList>
    </citation>
    <scope>NUCLEOTIDE SEQUENCE [LARGE SCALE GENOMIC DNA]</scope>
    <source>
        <strain evidence="8 9">CBS 494.80</strain>
    </source>
</reference>
<evidence type="ECO:0000256" key="3">
    <source>
        <dbReference type="ARBA" id="ARBA00022989"/>
    </source>
</evidence>
<organism evidence="8 9">
    <name type="scientific">Oculimacula yallundae</name>
    <dbReference type="NCBI Taxonomy" id="86028"/>
    <lineage>
        <taxon>Eukaryota</taxon>
        <taxon>Fungi</taxon>
        <taxon>Dikarya</taxon>
        <taxon>Ascomycota</taxon>
        <taxon>Pezizomycotina</taxon>
        <taxon>Leotiomycetes</taxon>
        <taxon>Helotiales</taxon>
        <taxon>Ploettnerulaceae</taxon>
        <taxon>Oculimacula</taxon>
    </lineage>
</organism>
<dbReference type="Proteomes" id="UP001595075">
    <property type="component" value="Unassembled WGS sequence"/>
</dbReference>
<feature type="transmembrane region" description="Helical" evidence="6">
    <location>
        <begin position="222"/>
        <end position="241"/>
    </location>
</feature>
<evidence type="ECO:0000256" key="5">
    <source>
        <dbReference type="ARBA" id="ARBA00038359"/>
    </source>
</evidence>
<comment type="subcellular location">
    <subcellularLocation>
        <location evidence="1">Membrane</location>
        <topology evidence="1">Multi-pass membrane protein</topology>
    </subcellularLocation>
</comment>
<keyword evidence="2 6" id="KW-0812">Transmembrane</keyword>
<feature type="transmembrane region" description="Helical" evidence="6">
    <location>
        <begin position="261"/>
        <end position="281"/>
    </location>
</feature>
<protein>
    <recommendedName>
        <fullName evidence="7">Rhodopsin domain-containing protein</fullName>
    </recommendedName>
</protein>
<dbReference type="InterPro" id="IPR052337">
    <property type="entry name" value="SAT4-like"/>
</dbReference>
<dbReference type="PANTHER" id="PTHR33048:SF131">
    <property type="entry name" value="INTEGRAL MEMBRANE PROTEIN"/>
    <property type="match status" value="1"/>
</dbReference>
<evidence type="ECO:0000313" key="9">
    <source>
        <dbReference type="Proteomes" id="UP001595075"/>
    </source>
</evidence>
<feature type="transmembrane region" description="Helical" evidence="6">
    <location>
        <begin position="28"/>
        <end position="49"/>
    </location>
</feature>
<proteinExistence type="inferred from homology"/>
<accession>A0ABR4D1M5</accession>
<feature type="transmembrane region" description="Helical" evidence="6">
    <location>
        <begin position="146"/>
        <end position="167"/>
    </location>
</feature>
<feature type="domain" description="Rhodopsin" evidence="7">
    <location>
        <begin position="45"/>
        <end position="286"/>
    </location>
</feature>
<dbReference type="InterPro" id="IPR049326">
    <property type="entry name" value="Rhodopsin_dom_fungi"/>
</dbReference>
<name>A0ABR4D1M5_9HELO</name>